<gene>
    <name evidence="2" type="ORF">BDY17DRAFT_305180</name>
</gene>
<feature type="region of interest" description="Disordered" evidence="1">
    <location>
        <begin position="72"/>
        <end position="96"/>
    </location>
</feature>
<feature type="compositionally biased region" description="Polar residues" evidence="1">
    <location>
        <begin position="367"/>
        <end position="376"/>
    </location>
</feature>
<feature type="region of interest" description="Disordered" evidence="1">
    <location>
        <begin position="1"/>
        <end position="24"/>
    </location>
</feature>
<feature type="region of interest" description="Disordered" evidence="1">
    <location>
        <begin position="219"/>
        <end position="625"/>
    </location>
</feature>
<feature type="compositionally biased region" description="Low complexity" evidence="1">
    <location>
        <begin position="848"/>
        <end position="873"/>
    </location>
</feature>
<evidence type="ECO:0000313" key="2">
    <source>
        <dbReference type="EMBL" id="KAF2479214.1"/>
    </source>
</evidence>
<feature type="compositionally biased region" description="Polar residues" evidence="1">
    <location>
        <begin position="244"/>
        <end position="256"/>
    </location>
</feature>
<feature type="region of interest" description="Disordered" evidence="1">
    <location>
        <begin position="671"/>
        <end position="697"/>
    </location>
</feature>
<protein>
    <submittedName>
        <fullName evidence="2">Uncharacterized protein</fullName>
    </submittedName>
</protein>
<feature type="compositionally biased region" description="Low complexity" evidence="1">
    <location>
        <begin position="762"/>
        <end position="777"/>
    </location>
</feature>
<organism evidence="2 3">
    <name type="scientific">Neohortaea acidophila</name>
    <dbReference type="NCBI Taxonomy" id="245834"/>
    <lineage>
        <taxon>Eukaryota</taxon>
        <taxon>Fungi</taxon>
        <taxon>Dikarya</taxon>
        <taxon>Ascomycota</taxon>
        <taxon>Pezizomycotina</taxon>
        <taxon>Dothideomycetes</taxon>
        <taxon>Dothideomycetidae</taxon>
        <taxon>Mycosphaerellales</taxon>
        <taxon>Teratosphaeriaceae</taxon>
        <taxon>Neohortaea</taxon>
    </lineage>
</organism>
<dbReference type="OrthoDB" id="4207369at2759"/>
<feature type="region of interest" description="Disordered" evidence="1">
    <location>
        <begin position="956"/>
        <end position="975"/>
    </location>
</feature>
<accession>A0A6A6PHL4</accession>
<feature type="region of interest" description="Disordered" evidence="1">
    <location>
        <begin position="725"/>
        <end position="899"/>
    </location>
</feature>
<dbReference type="AlphaFoldDB" id="A0A6A6PHL4"/>
<feature type="compositionally biased region" description="Polar residues" evidence="1">
    <location>
        <begin position="75"/>
        <end position="86"/>
    </location>
</feature>
<evidence type="ECO:0000256" key="1">
    <source>
        <dbReference type="SAM" id="MobiDB-lite"/>
    </source>
</evidence>
<keyword evidence="3" id="KW-1185">Reference proteome</keyword>
<feature type="compositionally biased region" description="Polar residues" evidence="1">
    <location>
        <begin position="465"/>
        <end position="479"/>
    </location>
</feature>
<evidence type="ECO:0000313" key="3">
    <source>
        <dbReference type="Proteomes" id="UP000799767"/>
    </source>
</evidence>
<sequence length="975" mass="104336">MDPERESSVPTDDYEHDGQAEAEGGFSATWQATDAALLQPGNLHIAKVQRGWDRKPLSPFSRDRLRVGKVWKRTTPATSSNLSTHAASPPGVARASKCSRSRASLTAPLKPVKKVCLDSDFGMLPQVLQWEAIESPVRKIVTRSRNTSEGDMLALPDEAEEEDVPSEDEGNITVEILDEDGTVLEIGGQELGNEEEWEDEEELHQGDADELICPTAITLPNEEPSVTSDVANLEPTEGDEHGTDTAQTELLLSQSPAPELQETDPVHPQPRAQDFVLPEGFVSPAKRLVSKPRAKRSFDSRRRTLPAHFVPLTIAKMTVDDQDENTQQSESSSGTLAMTNVESPSASQTKADTESLEQEEQHLEVDSVQSSLSDTPVSIDANGEEATNISVEAVDNAAQSPVTPQLEDRTKVRSTAAQDAQHSPLAIRRSPRRNSSTPRKLSSILTSKETSHLIAFTPLRPARSQPWTTSSPDSIQQPASPIERAASAPPEEPDMSPRKSLRPRISDDTALLQAFLNRAAESKTSRRASVSRRESITNRRDSDSIRQALASPAKGEVLGEMNPNTPAPRKSHTAPDNTGFFDGIDLGSIPSPDRLQNEQDGPVTRRSDRTAQRGQPNMPLAPNKISIRGGVDYTVLKKTEAQELALLTRTNTRKNKGGAILPPLRLVKLSSQTSSAEEDTSAADIDDFQYGKPGRGRNVTWSETLVEFYQGGETTDSSLLSDELSAAPVEQSGRTESEAALTSAPPPAETPSKPRVRRLKPSRTAATPGRATPAPTAILAAETEKLSLSDSTAAKLPSKPTTSTTKRRSRIATPAKGLITSSLLPADLVAESQSKPTTVGGGDQRRPASSASTTTAKKISKLPAPASLPSSSLGQGKENLLSSPPKKQRAAPAGGVPSIKTFAPKFDLGGGKTKLALPEETFALVPGLMSPAKKGRGVRGAGMFGVAAAAPALDFGEREVPGLSSPAKKRSRRAG</sequence>
<proteinExistence type="predicted"/>
<reference evidence="2" key="1">
    <citation type="journal article" date="2020" name="Stud. Mycol.">
        <title>101 Dothideomycetes genomes: a test case for predicting lifestyles and emergence of pathogens.</title>
        <authorList>
            <person name="Haridas S."/>
            <person name="Albert R."/>
            <person name="Binder M."/>
            <person name="Bloem J."/>
            <person name="Labutti K."/>
            <person name="Salamov A."/>
            <person name="Andreopoulos B."/>
            <person name="Baker S."/>
            <person name="Barry K."/>
            <person name="Bills G."/>
            <person name="Bluhm B."/>
            <person name="Cannon C."/>
            <person name="Castanera R."/>
            <person name="Culley D."/>
            <person name="Daum C."/>
            <person name="Ezra D."/>
            <person name="Gonzalez J."/>
            <person name="Henrissat B."/>
            <person name="Kuo A."/>
            <person name="Liang C."/>
            <person name="Lipzen A."/>
            <person name="Lutzoni F."/>
            <person name="Magnuson J."/>
            <person name="Mondo S."/>
            <person name="Nolan M."/>
            <person name="Ohm R."/>
            <person name="Pangilinan J."/>
            <person name="Park H.-J."/>
            <person name="Ramirez L."/>
            <person name="Alfaro M."/>
            <person name="Sun H."/>
            <person name="Tritt A."/>
            <person name="Yoshinaga Y."/>
            <person name="Zwiers L.-H."/>
            <person name="Turgeon B."/>
            <person name="Goodwin S."/>
            <person name="Spatafora J."/>
            <person name="Crous P."/>
            <person name="Grigoriev I."/>
        </authorList>
    </citation>
    <scope>NUCLEOTIDE SEQUENCE</scope>
    <source>
        <strain evidence="2">CBS 113389</strain>
    </source>
</reference>
<feature type="compositionally biased region" description="Polar residues" evidence="1">
    <location>
        <begin position="325"/>
        <end position="350"/>
    </location>
</feature>
<feature type="compositionally biased region" description="Basic and acidic residues" evidence="1">
    <location>
        <begin position="531"/>
        <end position="544"/>
    </location>
</feature>
<dbReference type="RefSeq" id="XP_033585784.1">
    <property type="nucleotide sequence ID" value="XM_033734827.1"/>
</dbReference>
<dbReference type="Proteomes" id="UP000799767">
    <property type="component" value="Unassembled WGS sequence"/>
</dbReference>
<dbReference type="GeneID" id="54475829"/>
<feature type="compositionally biased region" description="Acidic residues" evidence="1">
    <location>
        <begin position="676"/>
        <end position="687"/>
    </location>
</feature>
<name>A0A6A6PHL4_9PEZI</name>
<dbReference type="EMBL" id="MU001642">
    <property type="protein sequence ID" value="KAF2479214.1"/>
    <property type="molecule type" value="Genomic_DNA"/>
</dbReference>